<reference evidence="10" key="3">
    <citation type="submission" date="2023-05" db="EMBL/GenBank/DDBJ databases">
        <authorList>
            <person name="Smith C.H."/>
        </authorList>
    </citation>
    <scope>NUCLEOTIDE SEQUENCE</scope>
    <source>
        <strain evidence="10">CHS0354</strain>
        <tissue evidence="10">Mantle</tissue>
    </source>
</reference>
<dbReference type="PROSITE" id="PS00027">
    <property type="entry name" value="HOMEOBOX_1"/>
    <property type="match status" value="1"/>
</dbReference>
<feature type="domain" description="Homeobox" evidence="9">
    <location>
        <begin position="214"/>
        <end position="274"/>
    </location>
</feature>
<proteinExistence type="predicted"/>
<dbReference type="PANTHER" id="PTHR45946:SF4">
    <property type="entry name" value="HOMEOBOX PROTEIN ROUGH-RELATED"/>
    <property type="match status" value="1"/>
</dbReference>
<comment type="caution">
    <text evidence="10">The sequence shown here is derived from an EMBL/GenBank/DDBJ whole genome shotgun (WGS) entry which is preliminary data.</text>
</comment>
<keyword evidence="3 6" id="KW-0238">DNA-binding</keyword>
<evidence type="ECO:0000313" key="11">
    <source>
        <dbReference type="Proteomes" id="UP001195483"/>
    </source>
</evidence>
<feature type="compositionally biased region" description="Polar residues" evidence="8">
    <location>
        <begin position="209"/>
        <end position="220"/>
    </location>
</feature>
<evidence type="ECO:0000256" key="7">
    <source>
        <dbReference type="RuleBase" id="RU000682"/>
    </source>
</evidence>
<dbReference type="Pfam" id="PF00046">
    <property type="entry name" value="Homeodomain"/>
    <property type="match status" value="1"/>
</dbReference>
<feature type="region of interest" description="Disordered" evidence="8">
    <location>
        <begin position="197"/>
        <end position="220"/>
    </location>
</feature>
<evidence type="ECO:0000259" key="9">
    <source>
        <dbReference type="PROSITE" id="PS50071"/>
    </source>
</evidence>
<reference evidence="10" key="1">
    <citation type="journal article" date="2021" name="Genome Biol. Evol.">
        <title>A High-Quality Reference Genome for a Parasitic Bivalve with Doubly Uniparental Inheritance (Bivalvia: Unionida).</title>
        <authorList>
            <person name="Smith C.H."/>
        </authorList>
    </citation>
    <scope>NUCLEOTIDE SEQUENCE</scope>
    <source>
        <strain evidence="10">CHS0354</strain>
    </source>
</reference>
<dbReference type="CDD" id="cd00086">
    <property type="entry name" value="homeodomain"/>
    <property type="match status" value="1"/>
</dbReference>
<dbReference type="SMART" id="SM00389">
    <property type="entry name" value="HOX"/>
    <property type="match status" value="1"/>
</dbReference>
<keyword evidence="4 6" id="KW-0371">Homeobox</keyword>
<dbReference type="GO" id="GO:0000981">
    <property type="term" value="F:DNA-binding transcription factor activity, RNA polymerase II-specific"/>
    <property type="evidence" value="ECO:0007669"/>
    <property type="project" value="InterPro"/>
</dbReference>
<evidence type="ECO:0000256" key="1">
    <source>
        <dbReference type="ARBA" id="ARBA00004123"/>
    </source>
</evidence>
<dbReference type="PANTHER" id="PTHR45946">
    <property type="entry name" value="HOMEOBOX PROTEIN ROUGH-RELATED"/>
    <property type="match status" value="1"/>
</dbReference>
<protein>
    <recommendedName>
        <fullName evidence="9">Homeobox domain-containing protein</fullName>
    </recommendedName>
</protein>
<evidence type="ECO:0000256" key="6">
    <source>
        <dbReference type="PROSITE-ProRule" id="PRU00108"/>
    </source>
</evidence>
<dbReference type="PRINTS" id="PR00031">
    <property type="entry name" value="HTHREPRESSR"/>
</dbReference>
<keyword evidence="5 6" id="KW-0539">Nucleus</keyword>
<evidence type="ECO:0000256" key="8">
    <source>
        <dbReference type="SAM" id="MobiDB-lite"/>
    </source>
</evidence>
<dbReference type="InterPro" id="IPR020479">
    <property type="entry name" value="HD_metazoa"/>
</dbReference>
<dbReference type="InterPro" id="IPR000047">
    <property type="entry name" value="HTH_motif"/>
</dbReference>
<evidence type="ECO:0000256" key="3">
    <source>
        <dbReference type="ARBA" id="ARBA00023125"/>
    </source>
</evidence>
<dbReference type="AlphaFoldDB" id="A0AAE0VQ11"/>
<reference evidence="10" key="2">
    <citation type="journal article" date="2021" name="Genome Biol. Evol.">
        <title>Developing a high-quality reference genome for a parasitic bivalve with doubly uniparental inheritance (Bivalvia: Unionida).</title>
        <authorList>
            <person name="Smith C.H."/>
        </authorList>
    </citation>
    <scope>NUCLEOTIDE SEQUENCE</scope>
    <source>
        <strain evidence="10">CHS0354</strain>
        <tissue evidence="10">Mantle</tissue>
    </source>
</reference>
<keyword evidence="2" id="KW-0217">Developmental protein</keyword>
<feature type="region of interest" description="Disordered" evidence="8">
    <location>
        <begin position="161"/>
        <end position="182"/>
    </location>
</feature>
<sequence length="305" mass="34039">MNTETDYTLCNLDSPHYSSVYNGNEIPATLYGFSSITNNRSLDTGQQGYYGAENALPHGNCMDLTLGNTGHNQHHSSISYSINTSPMMGRTGRTPVYHDMTEGQLTHCMDPYTGLAVNGDTTGLHHGGIPPLSPGDGRAMYASPCVENHVPCSISNGTHNAYIPQNASPSPVKSESPSPQSLQAKPFRWMQIKRNPTKTTAPKAGDFGYTTQQSNQNMGRTNFTNKQLTELEKEFHFNKYLTRARRIEIAAALGLNETQVKIWFQNRRMKQKKRMRESQFNPRENCQMGIDPLSVNTMTLCHDTR</sequence>
<comment type="subcellular location">
    <subcellularLocation>
        <location evidence="1 6 7">Nucleus</location>
    </subcellularLocation>
</comment>
<gene>
    <name evidence="10" type="ORF">CHS0354_010509</name>
</gene>
<dbReference type="FunFam" id="1.10.10.60:FF:000113">
    <property type="entry name" value="homeobox protein Hox-B1"/>
    <property type="match status" value="1"/>
</dbReference>
<dbReference type="EMBL" id="JAEAOA010000663">
    <property type="protein sequence ID" value="KAK3585751.1"/>
    <property type="molecule type" value="Genomic_DNA"/>
</dbReference>
<organism evidence="10 11">
    <name type="scientific">Potamilus streckersoni</name>
    <dbReference type="NCBI Taxonomy" id="2493646"/>
    <lineage>
        <taxon>Eukaryota</taxon>
        <taxon>Metazoa</taxon>
        <taxon>Spiralia</taxon>
        <taxon>Lophotrochozoa</taxon>
        <taxon>Mollusca</taxon>
        <taxon>Bivalvia</taxon>
        <taxon>Autobranchia</taxon>
        <taxon>Heteroconchia</taxon>
        <taxon>Palaeoheterodonta</taxon>
        <taxon>Unionida</taxon>
        <taxon>Unionoidea</taxon>
        <taxon>Unionidae</taxon>
        <taxon>Ambleminae</taxon>
        <taxon>Lampsilini</taxon>
        <taxon>Potamilus</taxon>
    </lineage>
</organism>
<dbReference type="Gene3D" id="1.10.10.60">
    <property type="entry name" value="Homeodomain-like"/>
    <property type="match status" value="1"/>
</dbReference>
<dbReference type="InterPro" id="IPR009057">
    <property type="entry name" value="Homeodomain-like_sf"/>
</dbReference>
<dbReference type="PRINTS" id="PR00024">
    <property type="entry name" value="HOMEOBOX"/>
</dbReference>
<dbReference type="PROSITE" id="PS50071">
    <property type="entry name" value="HOMEOBOX_2"/>
    <property type="match status" value="1"/>
</dbReference>
<feature type="compositionally biased region" description="Low complexity" evidence="8">
    <location>
        <begin position="168"/>
        <end position="181"/>
    </location>
</feature>
<evidence type="ECO:0000256" key="2">
    <source>
        <dbReference type="ARBA" id="ARBA00022473"/>
    </source>
</evidence>
<dbReference type="GO" id="GO:0000978">
    <property type="term" value="F:RNA polymerase II cis-regulatory region sequence-specific DNA binding"/>
    <property type="evidence" value="ECO:0007669"/>
    <property type="project" value="TreeGrafter"/>
</dbReference>
<dbReference type="GO" id="GO:0005634">
    <property type="term" value="C:nucleus"/>
    <property type="evidence" value="ECO:0007669"/>
    <property type="project" value="UniProtKB-SubCell"/>
</dbReference>
<dbReference type="Proteomes" id="UP001195483">
    <property type="component" value="Unassembled WGS sequence"/>
</dbReference>
<evidence type="ECO:0000256" key="4">
    <source>
        <dbReference type="ARBA" id="ARBA00023155"/>
    </source>
</evidence>
<accession>A0AAE0VQ11</accession>
<dbReference type="InterPro" id="IPR046327">
    <property type="entry name" value="HXA1/B1/D1"/>
</dbReference>
<dbReference type="InterPro" id="IPR001356">
    <property type="entry name" value="HD"/>
</dbReference>
<name>A0AAE0VQ11_9BIVA</name>
<dbReference type="SUPFAM" id="SSF46689">
    <property type="entry name" value="Homeodomain-like"/>
    <property type="match status" value="1"/>
</dbReference>
<evidence type="ECO:0000256" key="5">
    <source>
        <dbReference type="ARBA" id="ARBA00023242"/>
    </source>
</evidence>
<dbReference type="InterPro" id="IPR017970">
    <property type="entry name" value="Homeobox_CS"/>
</dbReference>
<feature type="DNA-binding region" description="Homeobox" evidence="6">
    <location>
        <begin position="216"/>
        <end position="275"/>
    </location>
</feature>
<evidence type="ECO:0000313" key="10">
    <source>
        <dbReference type="EMBL" id="KAK3585751.1"/>
    </source>
</evidence>
<keyword evidence="11" id="KW-1185">Reference proteome</keyword>